<dbReference type="EMBL" id="BAAAGG010000005">
    <property type="protein sequence ID" value="GAA0755541.1"/>
    <property type="molecule type" value="Genomic_DNA"/>
</dbReference>
<accession>A0ABN1K5N1</accession>
<dbReference type="SUPFAM" id="SSF51735">
    <property type="entry name" value="NAD(P)-binding Rossmann-fold domains"/>
    <property type="match status" value="1"/>
</dbReference>
<dbReference type="PANTHER" id="PTHR44196:SF1">
    <property type="entry name" value="DEHYDROGENASE_REDUCTASE SDR FAMILY MEMBER 7B"/>
    <property type="match status" value="1"/>
</dbReference>
<dbReference type="CDD" id="cd05233">
    <property type="entry name" value="SDR_c"/>
    <property type="match status" value="1"/>
</dbReference>
<organism evidence="4 5">
    <name type="scientific">Psychroflexus lacisalsi</name>
    <dbReference type="NCBI Taxonomy" id="503928"/>
    <lineage>
        <taxon>Bacteria</taxon>
        <taxon>Pseudomonadati</taxon>
        <taxon>Bacteroidota</taxon>
        <taxon>Flavobacteriia</taxon>
        <taxon>Flavobacteriales</taxon>
        <taxon>Flavobacteriaceae</taxon>
        <taxon>Psychroflexus</taxon>
    </lineage>
</organism>
<reference evidence="4 5" key="1">
    <citation type="journal article" date="2019" name="Int. J. Syst. Evol. Microbiol.">
        <title>The Global Catalogue of Microorganisms (GCM) 10K type strain sequencing project: providing services to taxonomists for standard genome sequencing and annotation.</title>
        <authorList>
            <consortium name="The Broad Institute Genomics Platform"/>
            <consortium name="The Broad Institute Genome Sequencing Center for Infectious Disease"/>
            <person name="Wu L."/>
            <person name="Ma J."/>
        </authorList>
    </citation>
    <scope>NUCLEOTIDE SEQUENCE [LARGE SCALE GENOMIC DNA]</scope>
    <source>
        <strain evidence="4 5">JCM 16231</strain>
    </source>
</reference>
<comment type="caution">
    <text evidence="4">The sequence shown here is derived from an EMBL/GenBank/DDBJ whole genome shotgun (WGS) entry which is preliminary data.</text>
</comment>
<keyword evidence="5" id="KW-1185">Reference proteome</keyword>
<protein>
    <submittedName>
        <fullName evidence="4">3-oxoacyl-[acyl-carrier-protein] reductase</fullName>
    </submittedName>
</protein>
<sequence length="264" mass="29428">MLMNLSHKKVLITGGSAGIGKALIHELILQGVKEFAVVGRRQDKLEKLKVDFPQAEFILIAADVSQLEDVERIIKTVSTRWDHIDLLINNAGVISTGSLQTISDADIINQININLTGLILLTKKALPLLLKSEEAGLMNISSGLGYIAKPFYSVYAATKAGVKHFSEAMRRELIFENIHVMTVYPTATDTDMMITSKIENMDSAELVAKKSIEGLLSKNIDVILGGEQRLKDIDTNINRPLEMDEIAKERYESYRDKTEFHRAM</sequence>
<dbReference type="PRINTS" id="PR00080">
    <property type="entry name" value="SDRFAMILY"/>
</dbReference>
<dbReference type="Gene3D" id="3.40.50.720">
    <property type="entry name" value="NAD(P)-binding Rossmann-like Domain"/>
    <property type="match status" value="1"/>
</dbReference>
<dbReference type="Pfam" id="PF00106">
    <property type="entry name" value="adh_short"/>
    <property type="match status" value="1"/>
</dbReference>
<keyword evidence="2" id="KW-0560">Oxidoreductase</keyword>
<dbReference type="PROSITE" id="PS00061">
    <property type="entry name" value="ADH_SHORT"/>
    <property type="match status" value="1"/>
</dbReference>
<dbReference type="InterPro" id="IPR020904">
    <property type="entry name" value="Sc_DH/Rdtase_CS"/>
</dbReference>
<dbReference type="InterPro" id="IPR036291">
    <property type="entry name" value="NAD(P)-bd_dom_sf"/>
</dbReference>
<evidence type="ECO:0000256" key="1">
    <source>
        <dbReference type="ARBA" id="ARBA00006484"/>
    </source>
</evidence>
<dbReference type="InterPro" id="IPR002347">
    <property type="entry name" value="SDR_fam"/>
</dbReference>
<dbReference type="PANTHER" id="PTHR44196">
    <property type="entry name" value="DEHYDROGENASE/REDUCTASE SDR FAMILY MEMBER 7B"/>
    <property type="match status" value="1"/>
</dbReference>
<dbReference type="Proteomes" id="UP001500185">
    <property type="component" value="Unassembled WGS sequence"/>
</dbReference>
<evidence type="ECO:0000313" key="5">
    <source>
        <dbReference type="Proteomes" id="UP001500185"/>
    </source>
</evidence>
<evidence type="ECO:0000256" key="3">
    <source>
        <dbReference type="RuleBase" id="RU000363"/>
    </source>
</evidence>
<name>A0ABN1K5N1_9FLAO</name>
<dbReference type="PRINTS" id="PR00081">
    <property type="entry name" value="GDHRDH"/>
</dbReference>
<comment type="similarity">
    <text evidence="1 3">Belongs to the short-chain dehydrogenases/reductases (SDR) family.</text>
</comment>
<proteinExistence type="inferred from homology"/>
<gene>
    <name evidence="4" type="primary">fabG_1</name>
    <name evidence="4" type="ORF">GCM10009433_10150</name>
</gene>
<evidence type="ECO:0000313" key="4">
    <source>
        <dbReference type="EMBL" id="GAA0755541.1"/>
    </source>
</evidence>
<evidence type="ECO:0000256" key="2">
    <source>
        <dbReference type="ARBA" id="ARBA00023002"/>
    </source>
</evidence>